<evidence type="ECO:0000313" key="3">
    <source>
        <dbReference type="Proteomes" id="UP000820669"/>
    </source>
</evidence>
<feature type="transmembrane region" description="Helical" evidence="1">
    <location>
        <begin position="85"/>
        <end position="102"/>
    </location>
</feature>
<accession>A0ABX1SDQ2</accession>
<dbReference type="Pfam" id="PF19545">
    <property type="entry name" value="DUF6069"/>
    <property type="match status" value="1"/>
</dbReference>
<gene>
    <name evidence="2" type="ORF">HF526_13520</name>
</gene>
<proteinExistence type="predicted"/>
<sequence length="134" mass="13066">MMTIPTIPAHPILRRALVVAAAPVAALAVWALAGPVAGVDLDVVAGGAIRSVGAAAVAGSALLAGLAGWALLALLERTVDRPRRIWTVVAVGLLVVSLLSPLSAALTLAAGIALAAMHLATGAVLIPLLAGPGG</sequence>
<keyword evidence="1" id="KW-0472">Membrane</keyword>
<feature type="transmembrane region" description="Helical" evidence="1">
    <location>
        <begin position="108"/>
        <end position="130"/>
    </location>
</feature>
<keyword evidence="3" id="KW-1185">Reference proteome</keyword>
<comment type="caution">
    <text evidence="2">The sequence shown here is derived from an EMBL/GenBank/DDBJ whole genome shotgun (WGS) entry which is preliminary data.</text>
</comment>
<reference evidence="2 3" key="1">
    <citation type="submission" date="2020-04" db="EMBL/GenBank/DDBJ databases">
        <authorList>
            <person name="Klaysubun C."/>
            <person name="Duangmal K."/>
            <person name="Lipun K."/>
        </authorList>
    </citation>
    <scope>NUCLEOTIDE SEQUENCE [LARGE SCALE GENOMIC DNA]</scope>
    <source>
        <strain evidence="2 3">K10HN5</strain>
    </source>
</reference>
<dbReference type="EMBL" id="JAAXLA010000021">
    <property type="protein sequence ID" value="NMH98323.1"/>
    <property type="molecule type" value="Genomic_DNA"/>
</dbReference>
<organism evidence="2 3">
    <name type="scientific">Pseudonocardia acidicola</name>
    <dbReference type="NCBI Taxonomy" id="2724939"/>
    <lineage>
        <taxon>Bacteria</taxon>
        <taxon>Bacillati</taxon>
        <taxon>Actinomycetota</taxon>
        <taxon>Actinomycetes</taxon>
        <taxon>Pseudonocardiales</taxon>
        <taxon>Pseudonocardiaceae</taxon>
        <taxon>Pseudonocardia</taxon>
    </lineage>
</organism>
<evidence type="ECO:0008006" key="4">
    <source>
        <dbReference type="Google" id="ProtNLM"/>
    </source>
</evidence>
<dbReference type="InterPro" id="IPR045713">
    <property type="entry name" value="DUF6069"/>
</dbReference>
<name>A0ABX1SDQ2_9PSEU</name>
<evidence type="ECO:0000256" key="1">
    <source>
        <dbReference type="SAM" id="Phobius"/>
    </source>
</evidence>
<protein>
    <recommendedName>
        <fullName evidence="4">MFS transporter</fullName>
    </recommendedName>
</protein>
<feature type="transmembrane region" description="Helical" evidence="1">
    <location>
        <begin position="12"/>
        <end position="33"/>
    </location>
</feature>
<feature type="transmembrane region" description="Helical" evidence="1">
    <location>
        <begin position="53"/>
        <end position="73"/>
    </location>
</feature>
<keyword evidence="1" id="KW-0812">Transmembrane</keyword>
<evidence type="ECO:0000313" key="2">
    <source>
        <dbReference type="EMBL" id="NMH98323.1"/>
    </source>
</evidence>
<dbReference type="Proteomes" id="UP000820669">
    <property type="component" value="Unassembled WGS sequence"/>
</dbReference>
<keyword evidence="1" id="KW-1133">Transmembrane helix</keyword>